<name>Q3SHR5_THIDA</name>
<dbReference type="InterPro" id="IPR028098">
    <property type="entry name" value="Glyco_trans_4-like_N"/>
</dbReference>
<evidence type="ECO:0000313" key="3">
    <source>
        <dbReference type="EMBL" id="AAZ97821.1"/>
    </source>
</evidence>
<proteinExistence type="predicted"/>
<keyword evidence="4" id="KW-1185">Reference proteome</keyword>
<dbReference type="CAZy" id="GT4">
    <property type="family name" value="Glycosyltransferase Family 4"/>
</dbReference>
<dbReference type="SUPFAM" id="SSF53756">
    <property type="entry name" value="UDP-Glycosyltransferase/glycogen phosphorylase"/>
    <property type="match status" value="1"/>
</dbReference>
<dbReference type="EMBL" id="CP000116">
    <property type="protein sequence ID" value="AAZ97821.1"/>
    <property type="molecule type" value="Genomic_DNA"/>
</dbReference>
<dbReference type="PANTHER" id="PTHR12526">
    <property type="entry name" value="GLYCOSYLTRANSFERASE"/>
    <property type="match status" value="1"/>
</dbReference>
<dbReference type="KEGG" id="tbd:Tbd_1868"/>
<dbReference type="HOGENOM" id="CLU_009583_0_3_4"/>
<dbReference type="AlphaFoldDB" id="Q3SHR5"/>
<dbReference type="Pfam" id="PF00534">
    <property type="entry name" value="Glycos_transf_1"/>
    <property type="match status" value="1"/>
</dbReference>
<dbReference type="STRING" id="292415.Tbd_1868"/>
<evidence type="ECO:0000313" key="4">
    <source>
        <dbReference type="Proteomes" id="UP000008291"/>
    </source>
</evidence>
<feature type="domain" description="Glycosyltransferase subfamily 4-like N-terminal" evidence="2">
    <location>
        <begin position="19"/>
        <end position="170"/>
    </location>
</feature>
<dbReference type="GO" id="GO:0016757">
    <property type="term" value="F:glycosyltransferase activity"/>
    <property type="evidence" value="ECO:0007669"/>
    <property type="project" value="InterPro"/>
</dbReference>
<sequence length="376" mass="41813">MSEEKKLTVLQLLPALESGGVERGTVEIAQALVEHGHRALVMSAGGRLVAPLTQAGALHFTWPIGVKSVRTLALVSRLRKFLSEQKVDVVHARSRVPAWIAWLAWRRMDPSTRPRFVTTVHGLYGVNRYSAIMARGERVIAVSNTVRDYILREYPKTLPWRVDVIHRGVDGALYPHGWKPDAGWHAAFFGQFPNAAGKLLLTLPGRITRLKGHESFIELVARLKRRGLPVHGLIVGGAAASKQRYLQKLRYRVRSMGLEADISFTGQRDDLKNILAMSNLVLSLSTQPESFGRTTLEALRLGVPTAGFDHGGVGEILRTVYPAGLLPMDRIDEACQRIAHLLQEPDAVPEGDFFPLKAMIERTLALYEQLARAPRR</sequence>
<organism evidence="3 4">
    <name type="scientific">Thiobacillus denitrificans (strain ATCC 25259 / T1)</name>
    <dbReference type="NCBI Taxonomy" id="292415"/>
    <lineage>
        <taxon>Bacteria</taxon>
        <taxon>Pseudomonadati</taxon>
        <taxon>Pseudomonadota</taxon>
        <taxon>Betaproteobacteria</taxon>
        <taxon>Nitrosomonadales</taxon>
        <taxon>Thiobacillaceae</taxon>
        <taxon>Thiobacillus</taxon>
    </lineage>
</organism>
<keyword evidence="3" id="KW-0808">Transferase</keyword>
<dbReference type="PANTHER" id="PTHR12526:SF638">
    <property type="entry name" value="SPORE COAT PROTEIN SA"/>
    <property type="match status" value="1"/>
</dbReference>
<reference evidence="3 4" key="1">
    <citation type="journal article" date="2006" name="J. Bacteriol.">
        <title>The genome sequence of the obligately chemolithoautotrophic, facultatively anaerobic bacterium Thiobacillus denitrificans.</title>
        <authorList>
            <person name="Beller H.R."/>
            <person name="Chain P.S."/>
            <person name="Letain T.E."/>
            <person name="Chakicherla A."/>
            <person name="Larimer F.W."/>
            <person name="Richardson P.M."/>
            <person name="Coleman M.A."/>
            <person name="Wood A.P."/>
            <person name="Kelly D.P."/>
        </authorList>
    </citation>
    <scope>NUCLEOTIDE SEQUENCE [LARGE SCALE GENOMIC DNA]</scope>
    <source>
        <strain evidence="3 4">ATCC 25259</strain>
    </source>
</reference>
<dbReference type="CDD" id="cd03819">
    <property type="entry name" value="GT4_WavL-like"/>
    <property type="match status" value="1"/>
</dbReference>
<dbReference type="Proteomes" id="UP000008291">
    <property type="component" value="Chromosome"/>
</dbReference>
<dbReference type="eggNOG" id="COG0438">
    <property type="taxonomic scope" value="Bacteria"/>
</dbReference>
<protein>
    <submittedName>
        <fullName evidence="3">Putative glycosyltransferase</fullName>
    </submittedName>
</protein>
<gene>
    <name evidence="3" type="ordered locus">Tbd_1868</name>
</gene>
<dbReference type="RefSeq" id="WP_011312380.1">
    <property type="nucleotide sequence ID" value="NC_007404.1"/>
</dbReference>
<feature type="domain" description="Glycosyl transferase family 1" evidence="1">
    <location>
        <begin position="196"/>
        <end position="345"/>
    </location>
</feature>
<dbReference type="Pfam" id="PF13439">
    <property type="entry name" value="Glyco_transf_4"/>
    <property type="match status" value="1"/>
</dbReference>
<evidence type="ECO:0000259" key="2">
    <source>
        <dbReference type="Pfam" id="PF13439"/>
    </source>
</evidence>
<accession>Q3SHR5</accession>
<dbReference type="OrthoDB" id="8523124at2"/>
<dbReference type="Gene3D" id="3.40.50.2000">
    <property type="entry name" value="Glycogen Phosphorylase B"/>
    <property type="match status" value="2"/>
</dbReference>
<dbReference type="InterPro" id="IPR001296">
    <property type="entry name" value="Glyco_trans_1"/>
</dbReference>
<evidence type="ECO:0000259" key="1">
    <source>
        <dbReference type="Pfam" id="PF00534"/>
    </source>
</evidence>